<reference evidence="3 4" key="1">
    <citation type="submission" date="2024-02" db="EMBL/GenBank/DDBJ databases">
        <title>High-quality chromosome-scale genome assembly of Pensacola bahiagrass (Paspalum notatum Flugge var. saurae).</title>
        <authorList>
            <person name="Vega J.M."/>
            <person name="Podio M."/>
            <person name="Orjuela J."/>
            <person name="Siena L.A."/>
            <person name="Pessino S.C."/>
            <person name="Combes M.C."/>
            <person name="Mariac C."/>
            <person name="Albertini E."/>
            <person name="Pupilli F."/>
            <person name="Ortiz J.P.A."/>
            <person name="Leblanc O."/>
        </authorList>
    </citation>
    <scope>NUCLEOTIDE SEQUENCE [LARGE SCALE GENOMIC DNA]</scope>
    <source>
        <strain evidence="3">R1</strain>
        <tissue evidence="3">Leaf</tissue>
    </source>
</reference>
<dbReference type="InterPro" id="IPR036691">
    <property type="entry name" value="Endo/exonu/phosph_ase_sf"/>
</dbReference>
<feature type="compositionally biased region" description="Polar residues" evidence="1">
    <location>
        <begin position="222"/>
        <end position="235"/>
    </location>
</feature>
<feature type="domain" description="Reverse transcriptase" evidence="2">
    <location>
        <begin position="853"/>
        <end position="1131"/>
    </location>
</feature>
<dbReference type="EMBL" id="CP144753">
    <property type="protein sequence ID" value="WVZ91891.1"/>
    <property type="molecule type" value="Genomic_DNA"/>
</dbReference>
<name>A0AAQ3UH67_PASNO</name>
<dbReference type="Pfam" id="PF00078">
    <property type="entry name" value="RVT_1"/>
    <property type="match status" value="1"/>
</dbReference>
<dbReference type="InterPro" id="IPR000477">
    <property type="entry name" value="RT_dom"/>
</dbReference>
<dbReference type="PANTHER" id="PTHR33116:SF87">
    <property type="entry name" value="OS01G0158850 PROTEIN"/>
    <property type="match status" value="1"/>
</dbReference>
<dbReference type="Pfam" id="PF13966">
    <property type="entry name" value="zf-RVT"/>
    <property type="match status" value="1"/>
</dbReference>
<dbReference type="PANTHER" id="PTHR33116">
    <property type="entry name" value="REVERSE TRANSCRIPTASE ZINC-BINDING DOMAIN-CONTAINING PROTEIN-RELATED-RELATED"/>
    <property type="match status" value="1"/>
</dbReference>
<evidence type="ECO:0000259" key="2">
    <source>
        <dbReference type="PROSITE" id="PS50878"/>
    </source>
</evidence>
<dbReference type="GO" id="GO:0003824">
    <property type="term" value="F:catalytic activity"/>
    <property type="evidence" value="ECO:0007669"/>
    <property type="project" value="InterPro"/>
</dbReference>
<sequence length="1738" mass="197092">MGFFMIQQARLNQIVTVEDSEFSALVTVEEGNVSAELLQSELARILPVKWTWSARVAGDKSYIVPFPCKEELDRIIAIRHISTKNQEGKLRFEKLEEDVQPIRVLDQVWVTVTNVPRILKSYLPLWAVGSCIGATQKVDMVHLRKTGEVRILVAAFDINAIAKQVDICVNRSIYRIYFTTDAVMTDDSFNPDEDDLLDDDLNKGLDGGGDHHLDEAKEDNNNQHSSDASNQSSGKNIGGAAHPPIHHAALVQNSPPLPGISPSIKVQAPGVAASVVVSTPEADFIQEVSSVQVVTGIQEAPRDVTLGVGENLPTHQPASDPVGMEQPSSVGNLQVLEPRSPQAPAVITAGSETVATSDAHPEHLLHGTEQPVHDPVQLVRASPISMMTEQMPLEIEETLIVKAPEENQQAKDQNLVEVPKLRRSARNKTTADEHTLKKTARIAAKKNLESTVKEEQINFIALSETGRDVFPDHFLNKLCAGRNFIWHSMAPHGRSGGILLGVDLEVFDIGAIAEGDFYVKFTLRSKHDDFKFVLYTVYGPAQQQNKQAFLAELVNTCSKESLPYLIGGDFNIMRGPEDKSSGAFDFKWPNLFNAVIDSLDSKEIVMSGRQFTWAGPGDDPTFEKLDRVLVSTEWEIRYPLSTVEPRDRNISDHTPLILNTRASTHHPDQRPFKFERGWLIRDGFYDMVANLWQSDNSGHKKAETIQLSAQELDLKHYIKECLVSLLREEEIKWYERAKVKTLLEGDNNTKFFHLMANGKHRKQLIFKLENDQGRVVGVDQLKSHITDYYKRLFGPPDDVDISLREDLTGDIPQVSLEENQILTSHFRWSIIRLRDLMVFWNVIKDDLLALFSDFHRGDLNLFSLNFGIITLIPKLADATRIQQYRPICVLNVSFKIFTKVATNRLNQVAKTVVSPTQTAFMPGRNIMEGVVILHETIHELHTKNRDGIILKIDFEKAYDKVNWPFLQQTLRMKGFSPEWCRWIESMVTGGSVGIKVNDDVGHYFQSKRGLRQGDPMSPILFNIVADMLALLIKRARADNQISGVIPHLVEDGLSILQYADDTIIFIDHDLEQAKNLKLLLCAFEHLSGLKINFHKSEIFCFGAAKDLQDTYTDLFGCNAGDYPFRYLGIPMHHRQLLNSEWRKIEERFEKKLSCWKAKYLSYGGRLILLNAVLSSLPMFMMSFFEIPKGVLKNLDKFRSRFFWQGSSNKHKYRLAKWDIMCRPKDQGGLGIINLQLQNKCLLAKWLVNLLNTNGMWQELLTNKYLHSKSLTQVKARPYDSHFWRGLMKIKDEVLGLGSFVVKDGSKTRFWEDTWIGDRPFKHKYPSIYNLVRDPHATVAKVMATSPLQVSFRRALVDNNLLEWQNLVAQISHVDLVDEPDTFSWNITTSKLYTARSHYLHLIDTNPPFRHKNIWKLKIPLKIKIFLWYLQKGVLLTKDNLAKKNWKGSQNCCGCNNNETIDHLFIVCPLARMVIFRGAYWLRFWAQLQREEQAKAALSLMSRNMEIIALEFGARALDEAIAHVPLADILDLGSEFLHLLGHTVPIRQGLKETPPRWLHPQTNSEVLEGVLDVVGDIADLLNPSLDHLVLITLFVCGHQESQHHLELVLDEGVVTLYAELQGDLLRERGSGVAKRSVQHGLAHAQRRRLHGSPPIFSGAQVQLVPPEVPVNRQARSMACRHQRPRRCPAKAHHKKLEKSRRYGADIRRARELAASGLQLKGDAAARRMMPSRKAGFELW</sequence>
<feature type="compositionally biased region" description="Basic and acidic residues" evidence="1">
    <location>
        <begin position="200"/>
        <end position="221"/>
    </location>
</feature>
<dbReference type="SUPFAM" id="SSF56672">
    <property type="entry name" value="DNA/RNA polymerases"/>
    <property type="match status" value="1"/>
</dbReference>
<dbReference type="Pfam" id="PF03372">
    <property type="entry name" value="Exo_endo_phos"/>
    <property type="match status" value="1"/>
</dbReference>
<gene>
    <name evidence="3" type="ORF">U9M48_038004</name>
</gene>
<evidence type="ECO:0000313" key="4">
    <source>
        <dbReference type="Proteomes" id="UP001341281"/>
    </source>
</evidence>
<dbReference type="InterPro" id="IPR026960">
    <property type="entry name" value="RVT-Znf"/>
</dbReference>
<protein>
    <recommendedName>
        <fullName evidence="2">Reverse transcriptase domain-containing protein</fullName>
    </recommendedName>
</protein>
<dbReference type="Proteomes" id="UP001341281">
    <property type="component" value="Chromosome 09"/>
</dbReference>
<proteinExistence type="predicted"/>
<dbReference type="PROSITE" id="PS50878">
    <property type="entry name" value="RT_POL"/>
    <property type="match status" value="1"/>
</dbReference>
<dbReference type="Gene3D" id="3.60.10.10">
    <property type="entry name" value="Endonuclease/exonuclease/phosphatase"/>
    <property type="match status" value="1"/>
</dbReference>
<evidence type="ECO:0000256" key="1">
    <source>
        <dbReference type="SAM" id="MobiDB-lite"/>
    </source>
</evidence>
<keyword evidence="4" id="KW-1185">Reference proteome</keyword>
<evidence type="ECO:0000313" key="3">
    <source>
        <dbReference type="EMBL" id="WVZ91891.1"/>
    </source>
</evidence>
<dbReference type="SUPFAM" id="SSF56219">
    <property type="entry name" value="DNase I-like"/>
    <property type="match status" value="1"/>
</dbReference>
<dbReference type="InterPro" id="IPR043502">
    <property type="entry name" value="DNA/RNA_pol_sf"/>
</dbReference>
<dbReference type="InterPro" id="IPR005135">
    <property type="entry name" value="Endo/exonuclease/phosphatase"/>
</dbReference>
<dbReference type="CDD" id="cd01650">
    <property type="entry name" value="RT_nLTR_like"/>
    <property type="match status" value="1"/>
</dbReference>
<feature type="region of interest" description="Disordered" evidence="1">
    <location>
        <begin position="195"/>
        <end position="242"/>
    </location>
</feature>
<organism evidence="3 4">
    <name type="scientific">Paspalum notatum var. saurae</name>
    <dbReference type="NCBI Taxonomy" id="547442"/>
    <lineage>
        <taxon>Eukaryota</taxon>
        <taxon>Viridiplantae</taxon>
        <taxon>Streptophyta</taxon>
        <taxon>Embryophyta</taxon>
        <taxon>Tracheophyta</taxon>
        <taxon>Spermatophyta</taxon>
        <taxon>Magnoliopsida</taxon>
        <taxon>Liliopsida</taxon>
        <taxon>Poales</taxon>
        <taxon>Poaceae</taxon>
        <taxon>PACMAD clade</taxon>
        <taxon>Panicoideae</taxon>
        <taxon>Andropogonodae</taxon>
        <taxon>Paspaleae</taxon>
        <taxon>Paspalinae</taxon>
        <taxon>Paspalum</taxon>
    </lineage>
</organism>
<accession>A0AAQ3UH67</accession>